<evidence type="ECO:0000256" key="9">
    <source>
        <dbReference type="ARBA" id="ARBA00022777"/>
    </source>
</evidence>
<dbReference type="FunFam" id="1.10.510.10:FF:001227">
    <property type="entry name" value="Tyrosine-protein kinase receptor"/>
    <property type="match status" value="1"/>
</dbReference>
<feature type="region of interest" description="Disordered" evidence="21">
    <location>
        <begin position="1287"/>
        <end position="1310"/>
    </location>
</feature>
<dbReference type="InterPro" id="IPR050122">
    <property type="entry name" value="RTK"/>
</dbReference>
<dbReference type="InterPro" id="IPR001245">
    <property type="entry name" value="Ser-Thr/Tyr_kinase_cat_dom"/>
</dbReference>
<dbReference type="SMART" id="SM00219">
    <property type="entry name" value="TyrKc"/>
    <property type="match status" value="1"/>
</dbReference>
<evidence type="ECO:0000256" key="10">
    <source>
        <dbReference type="ARBA" id="ARBA00022840"/>
    </source>
</evidence>
<dbReference type="InterPro" id="IPR020635">
    <property type="entry name" value="Tyr_kinase_cat_dom"/>
</dbReference>
<dbReference type="InterPro" id="IPR001828">
    <property type="entry name" value="ANF_lig-bd_rcpt"/>
</dbReference>
<evidence type="ECO:0000256" key="8">
    <source>
        <dbReference type="ARBA" id="ARBA00022741"/>
    </source>
</evidence>
<keyword evidence="12 22" id="KW-0472">Membrane</keyword>
<dbReference type="Proteomes" id="UP000245119">
    <property type="component" value="Linkage Group LG12"/>
</dbReference>
<keyword evidence="5 22" id="KW-0812">Transmembrane</keyword>
<dbReference type="InterPro" id="IPR000719">
    <property type="entry name" value="Prot_kinase_dom"/>
</dbReference>
<dbReference type="GO" id="GO:0005524">
    <property type="term" value="F:ATP binding"/>
    <property type="evidence" value="ECO:0007669"/>
    <property type="project" value="UniProtKB-UniRule"/>
</dbReference>
<evidence type="ECO:0000256" key="14">
    <source>
        <dbReference type="ARBA" id="ARBA00023157"/>
    </source>
</evidence>
<evidence type="ECO:0000259" key="24">
    <source>
        <dbReference type="PROSITE" id="PS50011"/>
    </source>
</evidence>
<evidence type="ECO:0000256" key="5">
    <source>
        <dbReference type="ARBA" id="ARBA00022692"/>
    </source>
</evidence>
<dbReference type="GO" id="GO:0043235">
    <property type="term" value="C:receptor complex"/>
    <property type="evidence" value="ECO:0007669"/>
    <property type="project" value="TreeGrafter"/>
</dbReference>
<proteinExistence type="predicted"/>
<evidence type="ECO:0000256" key="13">
    <source>
        <dbReference type="ARBA" id="ARBA00023137"/>
    </source>
</evidence>
<dbReference type="EMBL" id="PZQS01000012">
    <property type="protein sequence ID" value="PVD21200.1"/>
    <property type="molecule type" value="Genomic_DNA"/>
</dbReference>
<evidence type="ECO:0000256" key="11">
    <source>
        <dbReference type="ARBA" id="ARBA00022989"/>
    </source>
</evidence>
<sequence>MLTFPTLCGVIIYAIFVQASASCITNEPCKLHHYFYHNGHELPLVLENSNRDSHQVANHILKIILEDILCYHSIDIRHQSYYDNVNASAALDRITGCSPAKCKGMSMDSVPETMINLESWMVAGFDKAPWVDTKRLIDAGPLGPYGRMGWFLSSSCVEEMWAQGVMVDHWRALLNSTVARSFSWWGNPELLQVCPHYNVTAYKSSRCTKSRRNCATLFSSFKGLDAGMLQQQIETLGLPVDIVWLDTLLEDFVLNQTSAGKHILFFSWVPSRLTLVGNFTRINFPEHYHEGYYESVKQRIYSTTEFQVNQFSKVTWYRVKAGAPEAFQVISRMNFPQQVYYDFLQEVTHNPHLKPEETACNWVQENRAVWEKWVPVSLTKKPKLYLAGLFPLTGGYWTAPGLVVGAKFAIDMVNQDSSVLPTHELDLIVNDTRCRADVALNNFIKLMLMQDHSFKILGILGPGCSDAAEPIAALTGHFHTLMVSYGAEASSLADRAKYPYFFRTIPQVNHYRFVYAEFFKAMGWTQVGALAEGGQELPEYHLQLQEYLQEQGVSVLVKRKLVRNPEQLDLSVMFKEIRERNVHVIIADFYDNVARAVMCEAYRQKMTAHQGYVWFLPAWYPMDWWDVDFYNSPTASSDPRPQEFVPCTTAEMEYAIEGHFIIAKRNTDNEDLTAVGGITIKQFKEIYALRVGKAYVDESPFASFVYDAVWVFAKGLHNLLTANPAALDSLGDERMAKAYMKAINETHFQGVSGYIRFDGSDRLGSILIQQFFHNETVNVALYTPQGTDKEGSLIINHTKIRWLSPLGAHPSFINAGGHTCAVEDFRAFLGVECETAIIIANVMGFVAFVIITIICLVLLKCRYDAKVKATHQRMKELGLLSSEYSHCLTLDEWEIPRKNVVLNRKLGEGAFGTVCGGEMLDGDHWVAVAVKTLKIRHSMEEKLDFFSEVGMMKRFKHPNIVALLGVCTRTEPVYAIMEFLLHGDLKTYLLSRRSLVDQNVKESEDVNAESLTRMAIDIATGLQYLHQLKYVHRDLACRNCLVHANKTVKISDFGMTRHISDSDYYRFTRKGMLPVRWMSPESLVDGLFTFKSDIWSFGVVVYEIVTFGSFPYQGLSNTQVLDYVKQGNRLILPDNCPEDLRSFIHWCMFYDQGFRPDLEDILDYLHFNQKFLVPCLDTPIASVVMEDTDSLEMALSPDQGTVTHSTLPSGLLQRRSGSWQDKLALAARKTLSVPSKCIPKSHTRTLLFGLDRAHSNSMCMVQSPTAMDSLLPTDDTDLRMGNLCNRQLSSRGTSEMGDSGERGDSDYFSDNSKEVCQTVTTV</sequence>
<comment type="catalytic activity">
    <reaction evidence="18">
        <text>L-tyrosyl-[protein] + ATP = O-phospho-L-tyrosyl-[protein] + ADP + H(+)</text>
        <dbReference type="Rhea" id="RHEA:10596"/>
        <dbReference type="Rhea" id="RHEA-COMP:10136"/>
        <dbReference type="Rhea" id="RHEA-COMP:20101"/>
        <dbReference type="ChEBI" id="CHEBI:15378"/>
        <dbReference type="ChEBI" id="CHEBI:30616"/>
        <dbReference type="ChEBI" id="CHEBI:46858"/>
        <dbReference type="ChEBI" id="CHEBI:61978"/>
        <dbReference type="ChEBI" id="CHEBI:456216"/>
        <dbReference type="EC" id="2.7.10.1"/>
    </reaction>
</comment>
<dbReference type="CDD" id="cd00192">
    <property type="entry name" value="PTKc"/>
    <property type="match status" value="1"/>
</dbReference>
<dbReference type="InterPro" id="IPR011009">
    <property type="entry name" value="Kinase-like_dom_sf"/>
</dbReference>
<dbReference type="InterPro" id="IPR008266">
    <property type="entry name" value="Tyr_kinase_AS"/>
</dbReference>
<keyword evidence="17" id="KW-0393">Immunoglobulin domain</keyword>
<dbReference type="CDD" id="cd06366">
    <property type="entry name" value="PBP1_GABAb_receptor"/>
    <property type="match status" value="1"/>
</dbReference>
<comment type="caution">
    <text evidence="25">The sequence shown here is derived from an EMBL/GenBank/DDBJ whole genome shotgun (WGS) entry which is preliminary data.</text>
</comment>
<gene>
    <name evidence="25" type="ORF">C0Q70_19369</name>
</gene>
<keyword evidence="10 20" id="KW-0067">ATP-binding</keyword>
<name>A0A2T7NJ58_POMCA</name>
<dbReference type="FunFam" id="3.30.200.20:FF:000593">
    <property type="entry name" value="Predicted protein"/>
    <property type="match status" value="1"/>
</dbReference>
<evidence type="ECO:0000256" key="15">
    <source>
        <dbReference type="ARBA" id="ARBA00023170"/>
    </source>
</evidence>
<evidence type="ECO:0000256" key="18">
    <source>
        <dbReference type="ARBA" id="ARBA00051243"/>
    </source>
</evidence>
<evidence type="ECO:0000256" key="1">
    <source>
        <dbReference type="ARBA" id="ARBA00004167"/>
    </source>
</evidence>
<reference evidence="25 26" key="1">
    <citation type="submission" date="2018-04" db="EMBL/GenBank/DDBJ databases">
        <title>The genome of golden apple snail Pomacea canaliculata provides insight into stress tolerance and invasive adaptation.</title>
        <authorList>
            <person name="Liu C."/>
            <person name="Liu B."/>
            <person name="Ren Y."/>
            <person name="Zhang Y."/>
            <person name="Wang H."/>
            <person name="Li S."/>
            <person name="Jiang F."/>
            <person name="Yin L."/>
            <person name="Zhang G."/>
            <person name="Qian W."/>
            <person name="Fan W."/>
        </authorList>
    </citation>
    <scope>NUCLEOTIDE SEQUENCE [LARGE SCALE GENOMIC DNA]</scope>
    <source>
        <strain evidence="25">SZHN2017</strain>
        <tissue evidence="25">Muscle</tissue>
    </source>
</reference>
<keyword evidence="16" id="KW-0325">Glycoprotein</keyword>
<dbReference type="PRINTS" id="PR00109">
    <property type="entry name" value="TYRKINASE"/>
</dbReference>
<dbReference type="SUPFAM" id="SSF53850">
    <property type="entry name" value="Periplasmic binding protein-like II"/>
    <property type="match status" value="1"/>
</dbReference>
<dbReference type="Pfam" id="PF01094">
    <property type="entry name" value="ANF_receptor"/>
    <property type="match status" value="1"/>
</dbReference>
<keyword evidence="4" id="KW-0808">Transferase</keyword>
<evidence type="ECO:0000256" key="17">
    <source>
        <dbReference type="ARBA" id="ARBA00023319"/>
    </source>
</evidence>
<dbReference type="PANTHER" id="PTHR24416">
    <property type="entry name" value="TYROSINE-PROTEIN KINASE RECEPTOR"/>
    <property type="match status" value="1"/>
</dbReference>
<dbReference type="GO" id="GO:0005886">
    <property type="term" value="C:plasma membrane"/>
    <property type="evidence" value="ECO:0007669"/>
    <property type="project" value="TreeGrafter"/>
</dbReference>
<dbReference type="SUPFAM" id="SSF53822">
    <property type="entry name" value="Periplasmic binding protein-like I"/>
    <property type="match status" value="1"/>
</dbReference>
<keyword evidence="26" id="KW-1185">Reference proteome</keyword>
<keyword evidence="14" id="KW-1015">Disulfide bond</keyword>
<accession>A0A2T7NJ58</accession>
<feature type="signal peptide" evidence="23">
    <location>
        <begin position="1"/>
        <end position="21"/>
    </location>
</feature>
<feature type="domain" description="Protein kinase" evidence="24">
    <location>
        <begin position="900"/>
        <end position="1172"/>
    </location>
</feature>
<evidence type="ECO:0000256" key="20">
    <source>
        <dbReference type="PROSITE-ProRule" id="PRU10141"/>
    </source>
</evidence>
<evidence type="ECO:0000256" key="16">
    <source>
        <dbReference type="ARBA" id="ARBA00023180"/>
    </source>
</evidence>
<protein>
    <recommendedName>
        <fullName evidence="2">receptor protein-tyrosine kinase</fullName>
        <ecNumber evidence="2">2.7.10.1</ecNumber>
    </recommendedName>
</protein>
<evidence type="ECO:0000256" key="3">
    <source>
        <dbReference type="ARBA" id="ARBA00022553"/>
    </source>
</evidence>
<keyword evidence="11 22" id="KW-1133">Transmembrane helix</keyword>
<evidence type="ECO:0000313" key="26">
    <source>
        <dbReference type="Proteomes" id="UP000245119"/>
    </source>
</evidence>
<comment type="subcellular location">
    <subcellularLocation>
        <location evidence="1">Membrane</location>
        <topology evidence="1">Single-pass membrane protein</topology>
    </subcellularLocation>
</comment>
<organism evidence="25 26">
    <name type="scientific">Pomacea canaliculata</name>
    <name type="common">Golden apple snail</name>
    <dbReference type="NCBI Taxonomy" id="400727"/>
    <lineage>
        <taxon>Eukaryota</taxon>
        <taxon>Metazoa</taxon>
        <taxon>Spiralia</taxon>
        <taxon>Lophotrochozoa</taxon>
        <taxon>Mollusca</taxon>
        <taxon>Gastropoda</taxon>
        <taxon>Caenogastropoda</taxon>
        <taxon>Architaenioglossa</taxon>
        <taxon>Ampullarioidea</taxon>
        <taxon>Ampullariidae</taxon>
        <taxon>Pomacea</taxon>
    </lineage>
</organism>
<dbReference type="Gene3D" id="1.10.510.10">
    <property type="entry name" value="Transferase(Phosphotransferase) domain 1"/>
    <property type="match status" value="1"/>
</dbReference>
<keyword evidence="3" id="KW-0597">Phosphoprotein</keyword>
<evidence type="ECO:0000256" key="21">
    <source>
        <dbReference type="SAM" id="MobiDB-lite"/>
    </source>
</evidence>
<evidence type="ECO:0000256" key="2">
    <source>
        <dbReference type="ARBA" id="ARBA00011902"/>
    </source>
</evidence>
<evidence type="ECO:0000256" key="19">
    <source>
        <dbReference type="ARBA" id="ARBA00056965"/>
    </source>
</evidence>
<evidence type="ECO:0000256" key="4">
    <source>
        <dbReference type="ARBA" id="ARBA00022679"/>
    </source>
</evidence>
<keyword evidence="9" id="KW-0418">Kinase</keyword>
<evidence type="ECO:0000313" key="25">
    <source>
        <dbReference type="EMBL" id="PVD21200.1"/>
    </source>
</evidence>
<dbReference type="OrthoDB" id="73209at2759"/>
<dbReference type="Gene3D" id="3.30.200.20">
    <property type="entry name" value="Phosphorylase Kinase, domain 1"/>
    <property type="match status" value="1"/>
</dbReference>
<evidence type="ECO:0000256" key="6">
    <source>
        <dbReference type="ARBA" id="ARBA00022729"/>
    </source>
</evidence>
<dbReference type="PROSITE" id="PS00107">
    <property type="entry name" value="PROTEIN_KINASE_ATP"/>
    <property type="match status" value="1"/>
</dbReference>
<keyword evidence="13" id="KW-0829">Tyrosine-protein kinase</keyword>
<dbReference type="EC" id="2.7.10.1" evidence="2"/>
<dbReference type="InterPro" id="IPR017441">
    <property type="entry name" value="Protein_kinase_ATP_BS"/>
</dbReference>
<evidence type="ECO:0000256" key="22">
    <source>
        <dbReference type="SAM" id="Phobius"/>
    </source>
</evidence>
<keyword evidence="7" id="KW-0677">Repeat</keyword>
<comment type="function">
    <text evidence="19">Receptor for basic fibroblast growth factor.</text>
</comment>
<dbReference type="GO" id="GO:0004714">
    <property type="term" value="F:transmembrane receptor protein tyrosine kinase activity"/>
    <property type="evidence" value="ECO:0007669"/>
    <property type="project" value="UniProtKB-EC"/>
</dbReference>
<dbReference type="PROSITE" id="PS00109">
    <property type="entry name" value="PROTEIN_KINASE_TYR"/>
    <property type="match status" value="1"/>
</dbReference>
<evidence type="ECO:0000256" key="12">
    <source>
        <dbReference type="ARBA" id="ARBA00023136"/>
    </source>
</evidence>
<dbReference type="InterPro" id="IPR028082">
    <property type="entry name" value="Peripla_BP_I"/>
</dbReference>
<dbReference type="Pfam" id="PF07714">
    <property type="entry name" value="PK_Tyr_Ser-Thr"/>
    <property type="match status" value="1"/>
</dbReference>
<feature type="chain" id="PRO_5015580995" description="receptor protein-tyrosine kinase" evidence="23">
    <location>
        <begin position="22"/>
        <end position="1322"/>
    </location>
</feature>
<feature type="transmembrane region" description="Helical" evidence="22">
    <location>
        <begin position="836"/>
        <end position="859"/>
    </location>
</feature>
<dbReference type="Gene3D" id="3.40.50.2300">
    <property type="match status" value="2"/>
</dbReference>
<evidence type="ECO:0000256" key="23">
    <source>
        <dbReference type="SAM" id="SignalP"/>
    </source>
</evidence>
<keyword evidence="15" id="KW-0675">Receptor</keyword>
<dbReference type="STRING" id="400727.A0A2T7NJ58"/>
<feature type="binding site" evidence="20">
    <location>
        <position position="931"/>
    </location>
    <ligand>
        <name>ATP</name>
        <dbReference type="ChEBI" id="CHEBI:30616"/>
    </ligand>
</feature>
<keyword evidence="8 20" id="KW-0547">Nucleotide-binding</keyword>
<dbReference type="GO" id="GO:0007169">
    <property type="term" value="P:cell surface receptor protein tyrosine kinase signaling pathway"/>
    <property type="evidence" value="ECO:0007669"/>
    <property type="project" value="TreeGrafter"/>
</dbReference>
<dbReference type="PROSITE" id="PS50011">
    <property type="entry name" value="PROTEIN_KINASE_DOM"/>
    <property type="match status" value="1"/>
</dbReference>
<dbReference type="SUPFAM" id="SSF56112">
    <property type="entry name" value="Protein kinase-like (PK-like)"/>
    <property type="match status" value="1"/>
</dbReference>
<dbReference type="PANTHER" id="PTHR24416:SF489">
    <property type="entry name" value="PROTEIN KINASE DOMAIN-CONTAINING PROTEIN"/>
    <property type="match status" value="1"/>
</dbReference>
<keyword evidence="6 23" id="KW-0732">Signal</keyword>
<evidence type="ECO:0000256" key="7">
    <source>
        <dbReference type="ARBA" id="ARBA00022737"/>
    </source>
</evidence>